<protein>
    <submittedName>
        <fullName evidence="1">Uncharacterized protein</fullName>
    </submittedName>
</protein>
<comment type="caution">
    <text evidence="1">The sequence shown here is derived from an EMBL/GenBank/DDBJ whole genome shotgun (WGS) entry which is preliminary data.</text>
</comment>
<evidence type="ECO:0000313" key="2">
    <source>
        <dbReference type="Proteomes" id="UP001222027"/>
    </source>
</evidence>
<evidence type="ECO:0000313" key="1">
    <source>
        <dbReference type="EMBL" id="KAJ8499631.1"/>
    </source>
</evidence>
<organism evidence="1 2">
    <name type="scientific">Ensete ventricosum</name>
    <name type="common">Abyssinian banana</name>
    <name type="synonym">Musa ensete</name>
    <dbReference type="NCBI Taxonomy" id="4639"/>
    <lineage>
        <taxon>Eukaryota</taxon>
        <taxon>Viridiplantae</taxon>
        <taxon>Streptophyta</taxon>
        <taxon>Embryophyta</taxon>
        <taxon>Tracheophyta</taxon>
        <taxon>Spermatophyta</taxon>
        <taxon>Magnoliopsida</taxon>
        <taxon>Liliopsida</taxon>
        <taxon>Zingiberales</taxon>
        <taxon>Musaceae</taxon>
        <taxon>Ensete</taxon>
    </lineage>
</organism>
<dbReference type="Proteomes" id="UP001222027">
    <property type="component" value="Unassembled WGS sequence"/>
</dbReference>
<dbReference type="EMBL" id="JAQQAF010000003">
    <property type="protein sequence ID" value="KAJ8499631.1"/>
    <property type="molecule type" value="Genomic_DNA"/>
</dbReference>
<dbReference type="AlphaFoldDB" id="A0AAV8RKB2"/>
<gene>
    <name evidence="1" type="ORF">OPV22_010183</name>
</gene>
<accession>A0AAV8RKB2</accession>
<proteinExistence type="predicted"/>
<name>A0AAV8RKB2_ENSVE</name>
<keyword evidence="2" id="KW-1185">Reference proteome</keyword>
<sequence length="123" mass="13786">MQNYDALMVVHVKPTAVHVGCSISILDNLCQINTILSYQMGHYYSLGFPRPLKGIGCETSILQSRSKQLNCGASRFQHNNSFDKQHLIPQSHHFRERAAMSKTRISSGMGWGEEKKKGGIFSC</sequence>
<reference evidence="1 2" key="1">
    <citation type="submission" date="2022-12" db="EMBL/GenBank/DDBJ databases">
        <title>Chromosome-scale assembly of the Ensete ventricosum genome.</title>
        <authorList>
            <person name="Dussert Y."/>
            <person name="Stocks J."/>
            <person name="Wendawek A."/>
            <person name="Woldeyes F."/>
            <person name="Nichols R.A."/>
            <person name="Borrell J.S."/>
        </authorList>
    </citation>
    <scope>NUCLEOTIDE SEQUENCE [LARGE SCALE GENOMIC DNA]</scope>
    <source>
        <strain evidence="2">cv. Maze</strain>
        <tissue evidence="1">Seeds</tissue>
    </source>
</reference>